<evidence type="ECO:0000256" key="2">
    <source>
        <dbReference type="PROSITE-ProRule" id="PRU00335"/>
    </source>
</evidence>
<dbReference type="Gene3D" id="1.10.357.10">
    <property type="entry name" value="Tetracycline Repressor, domain 2"/>
    <property type="match status" value="1"/>
</dbReference>
<sequence length="266" mass="27942">MREVHTDAPNGGTSGMPNADQHSILGPAANQHSPLGPAADDPRARRSYDALVHAAGALIDSGAAIDDLTVSWITREAGVTRPTFYQHFSGISQLVRAVVLTRLHAIFDATPVPTSEEPSLDVQLQVLLPMLTTLLEHRHLIAAALTSSAALGSAAPIIAAIRDRLLSAPAIRARGRVMFGTPTPEKQTSGDGAPAPATAKSSMPAGANGAYPPPSKAEMDFASMVAAGLLWRVLHWMTEEPADPDDLPRLATEVGSFTRAAYGEHS</sequence>
<organism evidence="5 6">
    <name type="scientific">Actinotignum timonense</name>
    <dbReference type="NCBI Taxonomy" id="1870995"/>
    <lineage>
        <taxon>Bacteria</taxon>
        <taxon>Bacillati</taxon>
        <taxon>Actinomycetota</taxon>
        <taxon>Actinomycetes</taxon>
        <taxon>Actinomycetales</taxon>
        <taxon>Actinomycetaceae</taxon>
        <taxon>Actinotignum</taxon>
    </lineage>
</organism>
<gene>
    <name evidence="5" type="ORF">R6P33_08375</name>
</gene>
<dbReference type="Pfam" id="PF00440">
    <property type="entry name" value="TetR_N"/>
    <property type="match status" value="1"/>
</dbReference>
<protein>
    <submittedName>
        <fullName evidence="5">TetR/AcrR family transcriptional regulator</fullName>
    </submittedName>
</protein>
<comment type="caution">
    <text evidence="5">The sequence shown here is derived from an EMBL/GenBank/DDBJ whole genome shotgun (WGS) entry which is preliminary data.</text>
</comment>
<evidence type="ECO:0000259" key="4">
    <source>
        <dbReference type="PROSITE" id="PS50977"/>
    </source>
</evidence>
<feature type="domain" description="HTH tetR-type" evidence="4">
    <location>
        <begin position="45"/>
        <end position="106"/>
    </location>
</feature>
<dbReference type="InterPro" id="IPR009057">
    <property type="entry name" value="Homeodomain-like_sf"/>
</dbReference>
<evidence type="ECO:0000313" key="5">
    <source>
        <dbReference type="EMBL" id="MDY5147029.1"/>
    </source>
</evidence>
<dbReference type="SUPFAM" id="SSF46689">
    <property type="entry name" value="Homeodomain-like"/>
    <property type="match status" value="1"/>
</dbReference>
<dbReference type="RefSeq" id="WP_159454972.1">
    <property type="nucleotide sequence ID" value="NZ_CAUPFC010000015.1"/>
</dbReference>
<feature type="region of interest" description="Disordered" evidence="3">
    <location>
        <begin position="179"/>
        <end position="211"/>
    </location>
</feature>
<proteinExistence type="predicted"/>
<keyword evidence="1 2" id="KW-0238">DNA-binding</keyword>
<evidence type="ECO:0000313" key="6">
    <source>
        <dbReference type="Proteomes" id="UP001284901"/>
    </source>
</evidence>
<evidence type="ECO:0000256" key="3">
    <source>
        <dbReference type="SAM" id="MobiDB-lite"/>
    </source>
</evidence>
<feature type="region of interest" description="Disordered" evidence="3">
    <location>
        <begin position="1"/>
        <end position="42"/>
    </location>
</feature>
<dbReference type="EMBL" id="JAWNFY010000026">
    <property type="protein sequence ID" value="MDY5147029.1"/>
    <property type="molecule type" value="Genomic_DNA"/>
</dbReference>
<dbReference type="GeneID" id="92813445"/>
<dbReference type="PROSITE" id="PS50977">
    <property type="entry name" value="HTH_TETR_2"/>
    <property type="match status" value="1"/>
</dbReference>
<dbReference type="Proteomes" id="UP001284901">
    <property type="component" value="Unassembled WGS sequence"/>
</dbReference>
<feature type="DNA-binding region" description="H-T-H motif" evidence="2">
    <location>
        <begin position="69"/>
        <end position="88"/>
    </location>
</feature>
<reference evidence="5 6" key="1">
    <citation type="submission" date="2023-10" db="EMBL/GenBank/DDBJ databases">
        <title>Whole Genome based description of the genera Actinobaculum and Actinotignum reveals a complex phylogenetic relationship within the species included in the genus Actinotignum.</title>
        <authorList>
            <person name="Jensen C.S."/>
            <person name="Dargis R."/>
            <person name="Kemp M."/>
            <person name="Christensen J.J."/>
        </authorList>
    </citation>
    <scope>NUCLEOTIDE SEQUENCE [LARGE SCALE GENOMIC DNA]</scope>
    <source>
        <strain evidence="5 6">SLA_B089</strain>
    </source>
</reference>
<name>A0ABU5GE06_9ACTO</name>
<evidence type="ECO:0000256" key="1">
    <source>
        <dbReference type="ARBA" id="ARBA00023125"/>
    </source>
</evidence>
<accession>A0ABU5GE06</accession>
<keyword evidence="6" id="KW-1185">Reference proteome</keyword>
<dbReference type="InterPro" id="IPR001647">
    <property type="entry name" value="HTH_TetR"/>
</dbReference>